<comment type="caution">
    <text evidence="1">The sequence shown here is derived from an EMBL/GenBank/DDBJ whole genome shotgun (WGS) entry which is preliminary data.</text>
</comment>
<dbReference type="Proteomes" id="UP000824881">
    <property type="component" value="Unassembled WGS sequence"/>
</dbReference>
<keyword evidence="2" id="KW-1185">Reference proteome</keyword>
<gene>
    <name evidence="1" type="ORF">CCMSSC00406_0006502</name>
</gene>
<organism evidence="1 2">
    <name type="scientific">Pleurotus cornucopiae</name>
    <name type="common">Cornucopia mushroom</name>
    <dbReference type="NCBI Taxonomy" id="5321"/>
    <lineage>
        <taxon>Eukaryota</taxon>
        <taxon>Fungi</taxon>
        <taxon>Dikarya</taxon>
        <taxon>Basidiomycota</taxon>
        <taxon>Agaricomycotina</taxon>
        <taxon>Agaricomycetes</taxon>
        <taxon>Agaricomycetidae</taxon>
        <taxon>Agaricales</taxon>
        <taxon>Pleurotineae</taxon>
        <taxon>Pleurotaceae</taxon>
        <taxon>Pleurotus</taxon>
    </lineage>
</organism>
<evidence type="ECO:0000313" key="1">
    <source>
        <dbReference type="EMBL" id="KAG9222205.1"/>
    </source>
</evidence>
<sequence>MTLTVTCDNDDPGGMHVELSGGFNNVLIHRQGRKRTIECRTPQRDSQNLDEAMARLALQSGRKRILIVIPDSDDEDNVASTPPRIATATPVNTPSRPRVLASPSPVMVPHTPT</sequence>
<protein>
    <submittedName>
        <fullName evidence="1">Uncharacterized protein</fullName>
    </submittedName>
</protein>
<proteinExistence type="predicted"/>
<evidence type="ECO:0000313" key="2">
    <source>
        <dbReference type="Proteomes" id="UP000824881"/>
    </source>
</evidence>
<name>A0ACB7IW50_PLECO</name>
<dbReference type="EMBL" id="WQMT02000005">
    <property type="protein sequence ID" value="KAG9222205.1"/>
    <property type="molecule type" value="Genomic_DNA"/>
</dbReference>
<accession>A0ACB7IW50</accession>
<reference evidence="1 2" key="1">
    <citation type="journal article" date="2021" name="Appl. Environ. Microbiol.">
        <title>Genetic linkage and physical mapping for an oyster mushroom Pleurotus cornucopiae and QTL analysis for the trait cap color.</title>
        <authorList>
            <person name="Zhang Y."/>
            <person name="Gao W."/>
            <person name="Sonnenberg A."/>
            <person name="Chen Q."/>
            <person name="Zhang J."/>
            <person name="Huang C."/>
        </authorList>
    </citation>
    <scope>NUCLEOTIDE SEQUENCE [LARGE SCALE GENOMIC DNA]</scope>
    <source>
        <strain evidence="1">CCMSSC00406</strain>
    </source>
</reference>